<dbReference type="Proteomes" id="UP000295172">
    <property type="component" value="Unassembled WGS sequence"/>
</dbReference>
<dbReference type="Gene3D" id="3.90.1200.10">
    <property type="match status" value="1"/>
</dbReference>
<accession>A0A4R4XEC6</accession>
<dbReference type="EMBL" id="SMKR01000015">
    <property type="protein sequence ID" value="TDD29014.1"/>
    <property type="molecule type" value="Genomic_DNA"/>
</dbReference>
<dbReference type="InterPro" id="IPR002575">
    <property type="entry name" value="Aminoglycoside_PTrfase"/>
</dbReference>
<dbReference type="Pfam" id="PF01636">
    <property type="entry name" value="APH"/>
    <property type="match status" value="1"/>
</dbReference>
<keyword evidence="3" id="KW-1185">Reference proteome</keyword>
<dbReference type="AlphaFoldDB" id="A0A4R4XEC6"/>
<dbReference type="OrthoDB" id="3326868at2"/>
<comment type="caution">
    <text evidence="2">The sequence shown here is derived from an EMBL/GenBank/DDBJ whole genome shotgun (WGS) entry which is preliminary data.</text>
</comment>
<proteinExistence type="predicted"/>
<reference evidence="2 3" key="1">
    <citation type="submission" date="2019-02" db="EMBL/GenBank/DDBJ databases">
        <title>Draft genome sequences of novel Actinobacteria.</title>
        <authorList>
            <person name="Sahin N."/>
            <person name="Ay H."/>
            <person name="Saygin H."/>
        </authorList>
    </citation>
    <scope>NUCLEOTIDE SEQUENCE [LARGE SCALE GENOMIC DNA]</scope>
    <source>
        <strain evidence="2 3">16K104</strain>
    </source>
</reference>
<protein>
    <recommendedName>
        <fullName evidence="1">Aminoglycoside phosphotransferase domain-containing protein</fullName>
    </recommendedName>
</protein>
<feature type="domain" description="Aminoglycoside phosphotransferase" evidence="1">
    <location>
        <begin position="51"/>
        <end position="265"/>
    </location>
</feature>
<evidence type="ECO:0000313" key="3">
    <source>
        <dbReference type="Proteomes" id="UP000295172"/>
    </source>
</evidence>
<dbReference type="InterPro" id="IPR011009">
    <property type="entry name" value="Kinase-like_dom_sf"/>
</dbReference>
<evidence type="ECO:0000313" key="2">
    <source>
        <dbReference type="EMBL" id="TDD29014.1"/>
    </source>
</evidence>
<organism evidence="2 3">
    <name type="scientific">Kribbella turkmenica</name>
    <dbReference type="NCBI Taxonomy" id="2530375"/>
    <lineage>
        <taxon>Bacteria</taxon>
        <taxon>Bacillati</taxon>
        <taxon>Actinomycetota</taxon>
        <taxon>Actinomycetes</taxon>
        <taxon>Propionibacteriales</taxon>
        <taxon>Kribbellaceae</taxon>
        <taxon>Kribbella</taxon>
    </lineage>
</organism>
<name>A0A4R4XEC6_9ACTN</name>
<gene>
    <name evidence="2" type="ORF">E1218_05435</name>
</gene>
<sequence>MAWPLPAAETTMVPRGTCRPGSRPMSGILDRVVERVVLEGHDGRSGARLERVRLDDGTPLVVKYADPASDLSVALTGGVDRERLLWSSGVLDRLPAGVGHAIVEVFGRDGSTVTVMRDLGDAVPGWKRTLTTAECDRILGALTDLHREFTGQAPHGLVPLETRLTLMSPQVAGSRSGELPGAVLRGWELFAEIVEPSVADAVFAVHGDPGPLATALRRSGSTLLHADLWLVNLALPPDEVVLLDWALATEGPPALDLAIFLTGSAAHVEPGREDLISRFRSLGDVTAADIDLALLAGLVDHGWNKALDAADHSDPVIRDRERDDLAWWVEHGRAGLDRL</sequence>
<evidence type="ECO:0000259" key="1">
    <source>
        <dbReference type="Pfam" id="PF01636"/>
    </source>
</evidence>
<dbReference type="SUPFAM" id="SSF56112">
    <property type="entry name" value="Protein kinase-like (PK-like)"/>
    <property type="match status" value="1"/>
</dbReference>